<keyword evidence="1 7" id="KW-0479">Metal-binding</keyword>
<keyword evidence="10" id="KW-0812">Transmembrane</keyword>
<evidence type="ECO:0000259" key="11">
    <source>
        <dbReference type="PROSITE" id="PS50102"/>
    </source>
</evidence>
<keyword evidence="5" id="KW-0238">DNA-binding</keyword>
<protein>
    <recommendedName>
        <fullName evidence="15">Zinc finger CCCH domain-containing protein 53</fullName>
    </recommendedName>
</protein>
<dbReference type="SUPFAM" id="SSF90229">
    <property type="entry name" value="CCCH zinc finger"/>
    <property type="match status" value="1"/>
</dbReference>
<keyword evidence="2 7" id="KW-0863">Zinc-finger</keyword>
<feature type="region of interest" description="Disordered" evidence="9">
    <location>
        <begin position="204"/>
        <end position="225"/>
    </location>
</feature>
<dbReference type="InterPro" id="IPR034365">
    <property type="entry name" value="AtC3H46-like_RRM"/>
</dbReference>
<evidence type="ECO:0000256" key="8">
    <source>
        <dbReference type="SAM" id="Coils"/>
    </source>
</evidence>
<evidence type="ECO:0000256" key="5">
    <source>
        <dbReference type="ARBA" id="ARBA00023125"/>
    </source>
</evidence>
<evidence type="ECO:0000256" key="10">
    <source>
        <dbReference type="SAM" id="Phobius"/>
    </source>
</evidence>
<dbReference type="GO" id="GO:0008270">
    <property type="term" value="F:zinc ion binding"/>
    <property type="evidence" value="ECO:0007669"/>
    <property type="project" value="UniProtKB-KW"/>
</dbReference>
<accession>A0A9E7ERJ4</accession>
<keyword evidence="3 7" id="KW-0862">Zinc</keyword>
<dbReference type="InterPro" id="IPR056276">
    <property type="entry name" value="AtC3H46-like_PABC-like"/>
</dbReference>
<evidence type="ECO:0000256" key="9">
    <source>
        <dbReference type="SAM" id="MobiDB-lite"/>
    </source>
</evidence>
<keyword evidence="8" id="KW-0175">Coiled coil</keyword>
<dbReference type="SUPFAM" id="SSF54928">
    <property type="entry name" value="RNA-binding domain, RBD"/>
    <property type="match status" value="1"/>
</dbReference>
<dbReference type="Gene3D" id="4.10.1000.10">
    <property type="entry name" value="Zinc finger, CCCH-type"/>
    <property type="match status" value="1"/>
</dbReference>
<feature type="compositionally biased region" description="Low complexity" evidence="9">
    <location>
        <begin position="848"/>
        <end position="857"/>
    </location>
</feature>
<keyword evidence="14" id="KW-1185">Reference proteome</keyword>
<dbReference type="InterPro" id="IPR000504">
    <property type="entry name" value="RRM_dom"/>
</dbReference>
<evidence type="ECO:0000313" key="14">
    <source>
        <dbReference type="Proteomes" id="UP001055439"/>
    </source>
</evidence>
<reference evidence="13" key="1">
    <citation type="submission" date="2022-05" db="EMBL/GenBank/DDBJ databases">
        <title>The Musa troglodytarum L. genome provides insights into the mechanism of non-climacteric behaviour and enrichment of carotenoids.</title>
        <authorList>
            <person name="Wang J."/>
        </authorList>
    </citation>
    <scope>NUCLEOTIDE SEQUENCE</scope>
    <source>
        <tissue evidence="13">Leaf</tissue>
    </source>
</reference>
<dbReference type="InterPro" id="IPR036855">
    <property type="entry name" value="Znf_CCCH_sf"/>
</dbReference>
<feature type="region of interest" description="Disordered" evidence="9">
    <location>
        <begin position="374"/>
        <end position="398"/>
    </location>
</feature>
<dbReference type="PANTHER" id="PTHR24009">
    <property type="entry name" value="RNA-BINDING (RRM/RBD/RNP MOTIFS)"/>
    <property type="match status" value="1"/>
</dbReference>
<keyword evidence="10" id="KW-1133">Transmembrane helix</keyword>
<dbReference type="GO" id="GO:0003677">
    <property type="term" value="F:DNA binding"/>
    <property type="evidence" value="ECO:0007669"/>
    <property type="project" value="UniProtKB-KW"/>
</dbReference>
<dbReference type="GO" id="GO:0003723">
    <property type="term" value="F:RNA binding"/>
    <property type="evidence" value="ECO:0007669"/>
    <property type="project" value="UniProtKB-UniRule"/>
</dbReference>
<dbReference type="Pfam" id="PF16131">
    <property type="entry name" value="Torus"/>
    <property type="match status" value="1"/>
</dbReference>
<dbReference type="FunFam" id="3.30.70.330:FF:000678">
    <property type="entry name" value="zinc finger CCCH domain-containing protein 53-like isoform X2"/>
    <property type="match status" value="1"/>
</dbReference>
<feature type="transmembrane region" description="Helical" evidence="10">
    <location>
        <begin position="66"/>
        <end position="85"/>
    </location>
</feature>
<dbReference type="Pfam" id="PF00076">
    <property type="entry name" value="RRM_1"/>
    <property type="match status" value="1"/>
</dbReference>
<feature type="region of interest" description="Disordered" evidence="9">
    <location>
        <begin position="839"/>
        <end position="899"/>
    </location>
</feature>
<dbReference type="CDD" id="cd12458">
    <property type="entry name" value="RRM_AtC3H46_like"/>
    <property type="match status" value="1"/>
</dbReference>
<dbReference type="OrthoDB" id="1897736at2759"/>
<dbReference type="SMART" id="SM00360">
    <property type="entry name" value="RRM"/>
    <property type="match status" value="1"/>
</dbReference>
<dbReference type="PROSITE" id="PS50102">
    <property type="entry name" value="RRM"/>
    <property type="match status" value="1"/>
</dbReference>
<dbReference type="SMART" id="SM00356">
    <property type="entry name" value="ZnF_C3H1"/>
    <property type="match status" value="1"/>
</dbReference>
<dbReference type="Pfam" id="PF23182">
    <property type="entry name" value="PABC_AtC3H46"/>
    <property type="match status" value="1"/>
</dbReference>
<feature type="compositionally biased region" description="Basic and acidic residues" evidence="9">
    <location>
        <begin position="858"/>
        <end position="879"/>
    </location>
</feature>
<keyword evidence="4 6" id="KW-0694">RNA-binding</keyword>
<gene>
    <name evidence="13" type="ORF">MUK42_05200</name>
</gene>
<evidence type="ECO:0000256" key="1">
    <source>
        <dbReference type="ARBA" id="ARBA00022723"/>
    </source>
</evidence>
<evidence type="ECO:0000256" key="2">
    <source>
        <dbReference type="ARBA" id="ARBA00022771"/>
    </source>
</evidence>
<dbReference type="InterPro" id="IPR000571">
    <property type="entry name" value="Znf_CCCH"/>
</dbReference>
<evidence type="ECO:0000259" key="12">
    <source>
        <dbReference type="PROSITE" id="PS50103"/>
    </source>
</evidence>
<evidence type="ECO:0000313" key="13">
    <source>
        <dbReference type="EMBL" id="URD81335.1"/>
    </source>
</evidence>
<feature type="coiled-coil region" evidence="8">
    <location>
        <begin position="790"/>
        <end position="824"/>
    </location>
</feature>
<dbReference type="InterPro" id="IPR035979">
    <property type="entry name" value="RBD_domain_sf"/>
</dbReference>
<evidence type="ECO:0008006" key="15">
    <source>
        <dbReference type="Google" id="ProtNLM"/>
    </source>
</evidence>
<feature type="domain" description="RRM" evidence="11">
    <location>
        <begin position="652"/>
        <end position="728"/>
    </location>
</feature>
<dbReference type="PROSITE" id="PS50103">
    <property type="entry name" value="ZF_C3H1"/>
    <property type="match status" value="1"/>
</dbReference>
<dbReference type="PANTHER" id="PTHR24009:SF3">
    <property type="entry name" value="RNA-BINDING (RRM_RBD_RNP MOTIFS) FAMILY PROTEIN-RELATED"/>
    <property type="match status" value="1"/>
</dbReference>
<feature type="compositionally biased region" description="Low complexity" evidence="9">
    <location>
        <begin position="374"/>
        <end position="392"/>
    </location>
</feature>
<evidence type="ECO:0000256" key="6">
    <source>
        <dbReference type="PROSITE-ProRule" id="PRU00176"/>
    </source>
</evidence>
<feature type="compositionally biased region" description="Basic and acidic residues" evidence="9">
    <location>
        <begin position="888"/>
        <end position="899"/>
    </location>
</feature>
<evidence type="ECO:0000256" key="3">
    <source>
        <dbReference type="ARBA" id="ARBA00022833"/>
    </source>
</evidence>
<keyword evidence="10" id="KW-0472">Membrane</keyword>
<dbReference type="EMBL" id="CP097503">
    <property type="protein sequence ID" value="URD81335.1"/>
    <property type="molecule type" value="Genomic_DNA"/>
</dbReference>
<dbReference type="InterPro" id="IPR012677">
    <property type="entry name" value="Nucleotide-bd_a/b_plait_sf"/>
</dbReference>
<dbReference type="AlphaFoldDB" id="A0A9E7ERJ4"/>
<proteinExistence type="predicted"/>
<evidence type="ECO:0000256" key="7">
    <source>
        <dbReference type="PROSITE-ProRule" id="PRU00723"/>
    </source>
</evidence>
<feature type="domain" description="C3H1-type" evidence="12">
    <location>
        <begin position="506"/>
        <end position="533"/>
    </location>
</feature>
<feature type="zinc finger region" description="C3H1-type" evidence="7">
    <location>
        <begin position="506"/>
        <end position="533"/>
    </location>
</feature>
<dbReference type="InterPro" id="IPR032297">
    <property type="entry name" value="Torus"/>
</dbReference>
<organism evidence="13 14">
    <name type="scientific">Musa troglodytarum</name>
    <name type="common">fe'i banana</name>
    <dbReference type="NCBI Taxonomy" id="320322"/>
    <lineage>
        <taxon>Eukaryota</taxon>
        <taxon>Viridiplantae</taxon>
        <taxon>Streptophyta</taxon>
        <taxon>Embryophyta</taxon>
        <taxon>Tracheophyta</taxon>
        <taxon>Spermatophyta</taxon>
        <taxon>Magnoliopsida</taxon>
        <taxon>Liliopsida</taxon>
        <taxon>Zingiberales</taxon>
        <taxon>Musaceae</taxon>
        <taxon>Musa</taxon>
    </lineage>
</organism>
<dbReference type="Gene3D" id="3.30.70.330">
    <property type="match status" value="1"/>
</dbReference>
<sequence>MQTFDSISQRAEGFRGADHRGRYHVGLRSWSRLIPGNMDPNEMRCGMRYRDSARLNNRDIRHDETMISLSPVAYVAVFAYLWMTYTRSITKAISVLLRLLWQLKPQRTLLMFETQYLTQGNFSSFTAPVIAAQRGDVKAEPDTVTCDKRMLSSAVSPPRQLLSVPVEAVAGEDDCTSFLFIPFSVTRKLMSVMRELLLRNVHGRSEEREHRGPYASQRPNSSGEVIADGGGVAVEELLSSSEMESYCYKRRSGGGEVLQSIDLTMDAYEATRIVFSRIQNLDPEHAPKIMGLLLLQEHGEKEMIRLAFGPESLLRSLVLKAWKELGLVPDPSSSGPCTPFGGGSSASTFLLRQNSASRLPARGLPSPLAVSSASSWRSDSSSGCNGLNGSSDEFQNSDELMSPGNLRASPFYGVGGGGGDLIDEFHRSDQLSFLSDAAAASDYSHPLSFASKHGGDVFQPDIECRSPSSNGDCTLFPYGVGCGVDGYYHRRSCSAADLGLGDPAAGFGWRPCLYFARGYCKNGTACRFLHGLPEAAVVAPSVVGGTKMDAVLEQQCQELLLRSKSQRIDGASQLMASASPYSQTGSVPPSPSLSSSNSLSFLLQQQQQQNESQRATAVAAAAALMLGGDDTHKFVCRSRFERNDLMANPGSRQIYLTFPADSTFSEEDVSYYFSIYGPVHDVRIPYQQKRMFGFVTFVYPETVKLILAKGNPHFVCDSRVLVKPYKEKGKVPDKYRHSSLLILNKKKQQQHAERGGEFSVCMSPTALDATEAYDLQQLGARRLYSGSSQELLLRRKLVEQQQQAAELQRAIELQESRFMNLQLNLNKRGLSNSPAIAATQSLSDVDRSSNASSSSSSSHERSPTEEKSLSAVLPEEKPNSSDGLLQQKADKEESAGEPIPKEDIDFQQNFEHNLPDSPFASPTNSSSMLNAFTASEDVAASYIVNNSSTDDYLIASTLLPTTLSVDMPSFSSCFFQMPRSFVTFSRFSGQGEIGM</sequence>
<evidence type="ECO:0000256" key="4">
    <source>
        <dbReference type="ARBA" id="ARBA00022884"/>
    </source>
</evidence>
<name>A0A9E7ERJ4_9LILI</name>
<dbReference type="Proteomes" id="UP001055439">
    <property type="component" value="Chromosome 10"/>
</dbReference>